<dbReference type="EMBL" id="JABANO010008721">
    <property type="protein sequence ID" value="KAF4748075.1"/>
    <property type="molecule type" value="Genomic_DNA"/>
</dbReference>
<reference evidence="2 3" key="1">
    <citation type="submission" date="2020-04" db="EMBL/GenBank/DDBJ databases">
        <title>Perkinsus olseni comparative genomics.</title>
        <authorList>
            <person name="Bogema D.R."/>
        </authorList>
    </citation>
    <scope>NUCLEOTIDE SEQUENCE [LARGE SCALE GENOMIC DNA]</scope>
    <source>
        <strain evidence="2 3">ATCC PRA-207</strain>
    </source>
</reference>
<comment type="caution">
    <text evidence="2">The sequence shown here is derived from an EMBL/GenBank/DDBJ whole genome shotgun (WGS) entry which is preliminary data.</text>
</comment>
<sequence>MAQQIALSRPLILAAVLVSSSCRAASSLRPTNTGAPTRLSMNFTDETAETVIGYVESPGNEQLRVIDVAQVEFPSVDSGDVKYTVLADEAVLSKYDELLWNGTSKDVTAKTLPPLNSRTMRIFGSEIMGEYERHFSGDESDLYCSRQFRATFMRSSSETDSFSCDFKIYLRRPDAEQRFRLTAFKVELHSVDSFNSWFVEPKFNVERLNELLSRAANPVYAPSD</sequence>
<dbReference type="AlphaFoldDB" id="A0A7J6TSL4"/>
<name>A0A7J6TSL4_PEROL</name>
<evidence type="ECO:0000313" key="2">
    <source>
        <dbReference type="EMBL" id="KAF4748075.1"/>
    </source>
</evidence>
<evidence type="ECO:0000256" key="1">
    <source>
        <dbReference type="SAM" id="SignalP"/>
    </source>
</evidence>
<dbReference type="Proteomes" id="UP000553632">
    <property type="component" value="Unassembled WGS sequence"/>
</dbReference>
<gene>
    <name evidence="2" type="ORF">FOZ63_033490</name>
</gene>
<accession>A0A7J6TSL4</accession>
<feature type="signal peptide" evidence="1">
    <location>
        <begin position="1"/>
        <end position="27"/>
    </location>
</feature>
<feature type="non-terminal residue" evidence="2">
    <location>
        <position position="224"/>
    </location>
</feature>
<feature type="chain" id="PRO_5029515019" evidence="1">
    <location>
        <begin position="28"/>
        <end position="224"/>
    </location>
</feature>
<protein>
    <submittedName>
        <fullName evidence="2">Uncharacterized protein</fullName>
    </submittedName>
</protein>
<evidence type="ECO:0000313" key="3">
    <source>
        <dbReference type="Proteomes" id="UP000553632"/>
    </source>
</evidence>
<keyword evidence="3" id="KW-1185">Reference proteome</keyword>
<organism evidence="2 3">
    <name type="scientific">Perkinsus olseni</name>
    <name type="common">Perkinsus atlanticus</name>
    <dbReference type="NCBI Taxonomy" id="32597"/>
    <lineage>
        <taxon>Eukaryota</taxon>
        <taxon>Sar</taxon>
        <taxon>Alveolata</taxon>
        <taxon>Perkinsozoa</taxon>
        <taxon>Perkinsea</taxon>
        <taxon>Perkinsida</taxon>
        <taxon>Perkinsidae</taxon>
        <taxon>Perkinsus</taxon>
    </lineage>
</organism>
<proteinExistence type="predicted"/>
<keyword evidence="1" id="KW-0732">Signal</keyword>